<evidence type="ECO:0000256" key="1">
    <source>
        <dbReference type="ARBA" id="ARBA00005896"/>
    </source>
</evidence>
<sequence>MTSLTLTQSTLHVRPLSGHIGAEIEGIDLANLNNETFAALKSLFLQYQVVILRNQALTRDQHIALGKRFGDLHVHPMAKGPEGYPEIFPIEADANSSNDPKAIRSGKRAVNGGHWHSDVSCDVEPPLGSLLYLRDVPEYGGDTLFSSGYAAYEALSPALQSLLEGLTAVHSGEATYRLHYGHQAAKDRSQFGFKNGADYPEAVHPVVRTHPETGRKSLFVNRGFTREIVELSHTESQALLEFLYRHQETPEFTVRLNWTPNSLAIWDNRCTQHRAIFDYSGQARRGERVTVKGDRPYFRNTKETVNAVNVNNWGLVG</sequence>
<accession>A0ABQ1NL22</accession>
<dbReference type="PANTHER" id="PTHR30468:SF1">
    <property type="entry name" value="ALPHA-KETOGLUTARATE-DEPENDENT SULFONATE DIOXYGENASE"/>
    <property type="match status" value="1"/>
</dbReference>
<organism evidence="7 8">
    <name type="scientific">Vreelandella lutescens</name>
    <dbReference type="NCBI Taxonomy" id="1602943"/>
    <lineage>
        <taxon>Bacteria</taxon>
        <taxon>Pseudomonadati</taxon>
        <taxon>Pseudomonadota</taxon>
        <taxon>Gammaproteobacteria</taxon>
        <taxon>Oceanospirillales</taxon>
        <taxon>Halomonadaceae</taxon>
        <taxon>Vreelandella</taxon>
    </lineage>
</organism>
<dbReference type="GO" id="GO:0051213">
    <property type="term" value="F:dioxygenase activity"/>
    <property type="evidence" value="ECO:0007669"/>
    <property type="project" value="UniProtKB-KW"/>
</dbReference>
<evidence type="ECO:0000313" key="8">
    <source>
        <dbReference type="Proteomes" id="UP000597301"/>
    </source>
</evidence>
<dbReference type="SUPFAM" id="SSF51197">
    <property type="entry name" value="Clavaminate synthase-like"/>
    <property type="match status" value="1"/>
</dbReference>
<evidence type="ECO:0000313" key="7">
    <source>
        <dbReference type="EMBL" id="GGC77935.1"/>
    </source>
</evidence>
<keyword evidence="4" id="KW-0560">Oxidoreductase</keyword>
<evidence type="ECO:0000256" key="4">
    <source>
        <dbReference type="ARBA" id="ARBA00023002"/>
    </source>
</evidence>
<dbReference type="InterPro" id="IPR042098">
    <property type="entry name" value="TauD-like_sf"/>
</dbReference>
<evidence type="ECO:0000259" key="6">
    <source>
        <dbReference type="Pfam" id="PF02668"/>
    </source>
</evidence>
<dbReference type="EMBL" id="BMHM01000001">
    <property type="protein sequence ID" value="GGC77935.1"/>
    <property type="molecule type" value="Genomic_DNA"/>
</dbReference>
<gene>
    <name evidence="7" type="ORF">GCM10011382_04870</name>
</gene>
<dbReference type="Proteomes" id="UP000597301">
    <property type="component" value="Unassembled WGS sequence"/>
</dbReference>
<evidence type="ECO:0000256" key="3">
    <source>
        <dbReference type="ARBA" id="ARBA00022964"/>
    </source>
</evidence>
<feature type="domain" description="TauD/TfdA-like" evidence="6">
    <location>
        <begin position="13"/>
        <end position="290"/>
    </location>
</feature>
<proteinExistence type="inferred from homology"/>
<name>A0ABQ1NL22_9GAMM</name>
<dbReference type="Gene3D" id="3.60.130.10">
    <property type="entry name" value="Clavaminate synthase-like"/>
    <property type="match status" value="1"/>
</dbReference>
<dbReference type="PANTHER" id="PTHR30468">
    <property type="entry name" value="ALPHA-KETOGLUTARATE-DEPENDENT SULFONATE DIOXYGENASE"/>
    <property type="match status" value="1"/>
</dbReference>
<evidence type="ECO:0000256" key="2">
    <source>
        <dbReference type="ARBA" id="ARBA00022723"/>
    </source>
</evidence>
<protein>
    <submittedName>
        <fullName evidence="7">Taurine dioxygenase</fullName>
    </submittedName>
</protein>
<keyword evidence="8" id="KW-1185">Reference proteome</keyword>
<dbReference type="InterPro" id="IPR051323">
    <property type="entry name" value="AtsK-like"/>
</dbReference>
<keyword evidence="5" id="KW-0408">Iron</keyword>
<keyword evidence="2" id="KW-0479">Metal-binding</keyword>
<keyword evidence="3 7" id="KW-0223">Dioxygenase</keyword>
<dbReference type="InterPro" id="IPR003819">
    <property type="entry name" value="TauD/TfdA-like"/>
</dbReference>
<dbReference type="Pfam" id="PF02668">
    <property type="entry name" value="TauD"/>
    <property type="match status" value="1"/>
</dbReference>
<dbReference type="RefSeq" id="WP_188637919.1">
    <property type="nucleotide sequence ID" value="NZ_BMHM01000001.1"/>
</dbReference>
<comment type="similarity">
    <text evidence="1">Belongs to the TfdA dioxygenase family.</text>
</comment>
<reference evidence="8" key="1">
    <citation type="journal article" date="2019" name="Int. J. Syst. Evol. Microbiol.">
        <title>The Global Catalogue of Microorganisms (GCM) 10K type strain sequencing project: providing services to taxonomists for standard genome sequencing and annotation.</title>
        <authorList>
            <consortium name="The Broad Institute Genomics Platform"/>
            <consortium name="The Broad Institute Genome Sequencing Center for Infectious Disease"/>
            <person name="Wu L."/>
            <person name="Ma J."/>
        </authorList>
    </citation>
    <scope>NUCLEOTIDE SEQUENCE [LARGE SCALE GENOMIC DNA]</scope>
    <source>
        <strain evidence="8">CGMCC 1.15122</strain>
    </source>
</reference>
<evidence type="ECO:0000256" key="5">
    <source>
        <dbReference type="ARBA" id="ARBA00023004"/>
    </source>
</evidence>
<comment type="caution">
    <text evidence="7">The sequence shown here is derived from an EMBL/GenBank/DDBJ whole genome shotgun (WGS) entry which is preliminary data.</text>
</comment>